<dbReference type="GeneID" id="117574193"/>
<proteinExistence type="inferred from homology"/>
<protein>
    <submittedName>
        <fullName evidence="12">Mitochondrial dicarboxylate carrier-like isoform X1</fullName>
    </submittedName>
</protein>
<feature type="repeat" description="Solcar" evidence="8">
    <location>
        <begin position="7"/>
        <end position="86"/>
    </location>
</feature>
<dbReference type="Proteomes" id="UP000515160">
    <property type="component" value="Chromosome 2R"/>
</dbReference>
<feature type="repeat" description="Solcar" evidence="8">
    <location>
        <begin position="94"/>
        <end position="181"/>
    </location>
</feature>
<feature type="transmembrane region" description="Helical" evidence="10">
    <location>
        <begin position="153"/>
        <end position="175"/>
    </location>
</feature>
<evidence type="ECO:0000313" key="12">
    <source>
        <dbReference type="RefSeq" id="XP_034113782.1"/>
    </source>
</evidence>
<comment type="subcellular location">
    <subcellularLocation>
        <location evidence="1">Membrane</location>
        <topology evidence="1">Multi-pass membrane protein</topology>
    </subcellularLocation>
</comment>
<dbReference type="Gene3D" id="1.50.40.10">
    <property type="entry name" value="Mitochondrial carrier domain"/>
    <property type="match status" value="1"/>
</dbReference>
<feature type="repeat" description="Solcar" evidence="8">
    <location>
        <begin position="190"/>
        <end position="274"/>
    </location>
</feature>
<dbReference type="AlphaFoldDB" id="A0A6P8ZBE5"/>
<name>A0A6P8ZBE5_DROAB</name>
<evidence type="ECO:0000313" key="11">
    <source>
        <dbReference type="Proteomes" id="UP000515160"/>
    </source>
</evidence>
<dbReference type="PANTHER" id="PTHR45618">
    <property type="entry name" value="MITOCHONDRIAL DICARBOXYLATE CARRIER-RELATED"/>
    <property type="match status" value="1"/>
</dbReference>
<accession>A0A6P8ZBE5</accession>
<comment type="similarity">
    <text evidence="2 9">Belongs to the mitochondrial carrier (TC 2.A.29) family.</text>
</comment>
<sequence>MATEKYSRWYFGGLASTMAASLTHPLDTLKVNLQTQQAKMSILELVLIIFRQRGLLGFYRGISASVMRQLTYSMSRFGAYEIGKDYVNTETFAGKVGLAGVCGVLGGVIGAPADMINVRMQHDVKLPPEKRRNYKHAFDGLTKAYRQEGIRRLFTGATIAAFRGGLITIGQLAFYDQIKSLMLSSSHFNDNSVTHFTASLLAGITATTLTQPVDVLKTRIMNAKPGDFTGLMDIIRYTAELGPKGFFRGYVPALVRIVPLTILTFMFLEQLRLHFGYEKIKPIVYKY</sequence>
<evidence type="ECO:0000256" key="8">
    <source>
        <dbReference type="PROSITE-ProRule" id="PRU00282"/>
    </source>
</evidence>
<evidence type="ECO:0000256" key="1">
    <source>
        <dbReference type="ARBA" id="ARBA00004141"/>
    </source>
</evidence>
<gene>
    <name evidence="12" type="primary">LOC117574193</name>
</gene>
<dbReference type="InterPro" id="IPR018108">
    <property type="entry name" value="MCP_transmembrane"/>
</dbReference>
<dbReference type="InterPro" id="IPR023395">
    <property type="entry name" value="MCP_dom_sf"/>
</dbReference>
<keyword evidence="7 8" id="KW-0472">Membrane</keyword>
<dbReference type="RefSeq" id="XP_034113782.1">
    <property type="nucleotide sequence ID" value="XM_034257891.2"/>
</dbReference>
<dbReference type="PROSITE" id="PS50920">
    <property type="entry name" value="SOLCAR"/>
    <property type="match status" value="3"/>
</dbReference>
<evidence type="ECO:0000256" key="5">
    <source>
        <dbReference type="ARBA" id="ARBA00022737"/>
    </source>
</evidence>
<evidence type="ECO:0000256" key="7">
    <source>
        <dbReference type="ARBA" id="ARBA00023136"/>
    </source>
</evidence>
<dbReference type="OrthoDB" id="448427at2759"/>
<evidence type="ECO:0000256" key="9">
    <source>
        <dbReference type="RuleBase" id="RU000488"/>
    </source>
</evidence>
<feature type="transmembrane region" description="Helical" evidence="10">
    <location>
        <begin position="250"/>
        <end position="268"/>
    </location>
</feature>
<organism evidence="11 12">
    <name type="scientific">Drosophila albomicans</name>
    <name type="common">Fruit fly</name>
    <dbReference type="NCBI Taxonomy" id="7291"/>
    <lineage>
        <taxon>Eukaryota</taxon>
        <taxon>Metazoa</taxon>
        <taxon>Ecdysozoa</taxon>
        <taxon>Arthropoda</taxon>
        <taxon>Hexapoda</taxon>
        <taxon>Insecta</taxon>
        <taxon>Pterygota</taxon>
        <taxon>Neoptera</taxon>
        <taxon>Endopterygota</taxon>
        <taxon>Diptera</taxon>
        <taxon>Brachycera</taxon>
        <taxon>Muscomorpha</taxon>
        <taxon>Ephydroidea</taxon>
        <taxon>Drosophilidae</taxon>
        <taxon>Drosophila</taxon>
    </lineage>
</organism>
<dbReference type="SUPFAM" id="SSF103506">
    <property type="entry name" value="Mitochondrial carrier"/>
    <property type="match status" value="1"/>
</dbReference>
<keyword evidence="3 9" id="KW-0813">Transport</keyword>
<keyword evidence="11" id="KW-1185">Reference proteome</keyword>
<keyword evidence="4 8" id="KW-0812">Transmembrane</keyword>
<keyword evidence="6 10" id="KW-1133">Transmembrane helix</keyword>
<keyword evidence="5" id="KW-0677">Repeat</keyword>
<dbReference type="GO" id="GO:0016020">
    <property type="term" value="C:membrane"/>
    <property type="evidence" value="ECO:0007669"/>
    <property type="project" value="UniProtKB-SubCell"/>
</dbReference>
<dbReference type="Pfam" id="PF00153">
    <property type="entry name" value="Mito_carr"/>
    <property type="match status" value="3"/>
</dbReference>
<reference evidence="12" key="1">
    <citation type="submission" date="2025-08" db="UniProtKB">
        <authorList>
            <consortium name="RefSeq"/>
        </authorList>
    </citation>
    <scope>IDENTIFICATION</scope>
    <source>
        <strain evidence="12">15112-1751.03</strain>
        <tissue evidence="12">Whole Adult</tissue>
    </source>
</reference>
<evidence type="ECO:0000256" key="3">
    <source>
        <dbReference type="ARBA" id="ARBA00022448"/>
    </source>
</evidence>
<evidence type="ECO:0000256" key="4">
    <source>
        <dbReference type="ARBA" id="ARBA00022692"/>
    </source>
</evidence>
<dbReference type="InterPro" id="IPR050391">
    <property type="entry name" value="Mito_Metabolite_Transporter"/>
</dbReference>
<evidence type="ECO:0000256" key="10">
    <source>
        <dbReference type="SAM" id="Phobius"/>
    </source>
</evidence>
<evidence type="ECO:0000256" key="6">
    <source>
        <dbReference type="ARBA" id="ARBA00022989"/>
    </source>
</evidence>
<evidence type="ECO:0000256" key="2">
    <source>
        <dbReference type="ARBA" id="ARBA00006375"/>
    </source>
</evidence>